<dbReference type="InterPro" id="IPR004960">
    <property type="entry name" value="LipA_acyltrans"/>
</dbReference>
<dbReference type="PIRSF" id="PIRSF026649">
    <property type="entry name" value="MsbB"/>
    <property type="match status" value="1"/>
</dbReference>
<keyword evidence="7" id="KW-0812">Transmembrane</keyword>
<evidence type="ECO:0000256" key="5">
    <source>
        <dbReference type="ARBA" id="ARBA00023136"/>
    </source>
</evidence>
<sequence length="295" mass="33644">MLTNFRYYLLKILSAGICLLPHSLVFRIGRSLGYLFYLVAVRQRNRGINQAMNGLEISYEEAKEVVKRVCYNLGQTFIEILYIPKLTRENFSRYISIEGLENLQQAIESGRGVVFLTAHIGNWEWLAVALSLAGFPVTAIAQPQPNDQYNRFLKEYREMKGNTIFYRGTNEIIKAARALKKGKVLGFLADQDGGPNGLFVNFLGKEASTPIGPAFFAEKFEAVVVPGFIFHSSRGKHHIVIQPPLVYGQCDNPDQDLSESTLQMTKVIEDVIRQHPEEWLWFQKRWNTPYTNCNS</sequence>
<keyword evidence="7" id="KW-1133">Transmembrane helix</keyword>
<evidence type="ECO:0000256" key="4">
    <source>
        <dbReference type="ARBA" id="ARBA00022679"/>
    </source>
</evidence>
<evidence type="ECO:0000256" key="7">
    <source>
        <dbReference type="SAM" id="Phobius"/>
    </source>
</evidence>
<accession>A0A498RDV7</accession>
<dbReference type="OrthoDB" id="9801955at2"/>
<dbReference type="RefSeq" id="WP_122630290.1">
    <property type="nucleotide sequence ID" value="NZ_UPPP01000127.1"/>
</dbReference>
<dbReference type="GO" id="GO:0005886">
    <property type="term" value="C:plasma membrane"/>
    <property type="evidence" value="ECO:0007669"/>
    <property type="project" value="UniProtKB-SubCell"/>
</dbReference>
<dbReference type="GO" id="GO:0016746">
    <property type="term" value="F:acyltransferase activity"/>
    <property type="evidence" value="ECO:0007669"/>
    <property type="project" value="UniProtKB-KW"/>
</dbReference>
<reference evidence="8 9" key="1">
    <citation type="submission" date="2018-06" db="EMBL/GenBank/DDBJ databases">
        <authorList>
            <person name="Strepis N."/>
        </authorList>
    </citation>
    <scope>NUCLEOTIDE SEQUENCE [LARGE SCALE GENOMIC DNA]</scope>
    <source>
        <strain evidence="8">LUCI</strain>
    </source>
</reference>
<keyword evidence="3" id="KW-0997">Cell inner membrane</keyword>
<dbReference type="Pfam" id="PF03279">
    <property type="entry name" value="Lip_A_acyltrans"/>
    <property type="match status" value="1"/>
</dbReference>
<organism evidence="8 9">
    <name type="scientific">Lucifera butyrica</name>
    <dbReference type="NCBI Taxonomy" id="1351585"/>
    <lineage>
        <taxon>Bacteria</taxon>
        <taxon>Bacillati</taxon>
        <taxon>Bacillota</taxon>
        <taxon>Negativicutes</taxon>
        <taxon>Veillonellales</taxon>
        <taxon>Veillonellaceae</taxon>
        <taxon>Lucifera</taxon>
    </lineage>
</organism>
<evidence type="ECO:0000313" key="9">
    <source>
        <dbReference type="Proteomes" id="UP000277811"/>
    </source>
</evidence>
<keyword evidence="2" id="KW-1003">Cell membrane</keyword>
<evidence type="ECO:0000313" key="8">
    <source>
        <dbReference type="EMBL" id="VBB09509.1"/>
    </source>
</evidence>
<dbReference type="PANTHER" id="PTHR30606:SF10">
    <property type="entry name" value="PHOSPHATIDYLINOSITOL MANNOSIDE ACYLTRANSFERASE"/>
    <property type="match status" value="1"/>
</dbReference>
<keyword evidence="9" id="KW-1185">Reference proteome</keyword>
<proteinExistence type="predicted"/>
<gene>
    <name evidence="8" type="ORF">LUCI_4804</name>
</gene>
<dbReference type="PANTHER" id="PTHR30606">
    <property type="entry name" value="LIPID A BIOSYNTHESIS LAUROYL ACYLTRANSFERASE"/>
    <property type="match status" value="1"/>
</dbReference>
<protein>
    <submittedName>
        <fullName evidence="8">Bacterial lipid a biosynthesis acyltransferase</fullName>
    </submittedName>
</protein>
<dbReference type="AlphaFoldDB" id="A0A498RDV7"/>
<keyword evidence="4 8" id="KW-0808">Transferase</keyword>
<keyword evidence="6 8" id="KW-0012">Acyltransferase</keyword>
<comment type="subcellular location">
    <subcellularLocation>
        <location evidence="1">Cell inner membrane</location>
    </subcellularLocation>
</comment>
<feature type="transmembrane region" description="Helical" evidence="7">
    <location>
        <begin position="6"/>
        <end position="26"/>
    </location>
</feature>
<keyword evidence="5 7" id="KW-0472">Membrane</keyword>
<dbReference type="EMBL" id="UPPP01000127">
    <property type="protein sequence ID" value="VBB09509.1"/>
    <property type="molecule type" value="Genomic_DNA"/>
</dbReference>
<evidence type="ECO:0000256" key="2">
    <source>
        <dbReference type="ARBA" id="ARBA00022475"/>
    </source>
</evidence>
<dbReference type="CDD" id="cd07984">
    <property type="entry name" value="LPLAT_LABLAT-like"/>
    <property type="match status" value="1"/>
</dbReference>
<evidence type="ECO:0000256" key="1">
    <source>
        <dbReference type="ARBA" id="ARBA00004533"/>
    </source>
</evidence>
<evidence type="ECO:0000256" key="3">
    <source>
        <dbReference type="ARBA" id="ARBA00022519"/>
    </source>
</evidence>
<evidence type="ECO:0000256" key="6">
    <source>
        <dbReference type="ARBA" id="ARBA00023315"/>
    </source>
</evidence>
<dbReference type="Proteomes" id="UP000277811">
    <property type="component" value="Unassembled WGS sequence"/>
</dbReference>
<dbReference type="GO" id="GO:0009247">
    <property type="term" value="P:glycolipid biosynthetic process"/>
    <property type="evidence" value="ECO:0007669"/>
    <property type="project" value="UniProtKB-ARBA"/>
</dbReference>
<name>A0A498RDV7_9FIRM</name>